<dbReference type="OrthoDB" id="2193957at2759"/>
<dbReference type="EMBL" id="JOKQ01000006">
    <property type="protein sequence ID" value="KHN69571.1"/>
    <property type="molecule type" value="Genomic_DNA"/>
</dbReference>
<protein>
    <submittedName>
        <fullName evidence="1">Uncharacterized protein</fullName>
    </submittedName>
</protein>
<evidence type="ECO:0000313" key="2">
    <source>
        <dbReference type="Proteomes" id="UP000031056"/>
    </source>
</evidence>
<dbReference type="InParanoid" id="A0A0B2UEQ8"/>
<dbReference type="GeneID" id="26261941"/>
<organism evidence="1 2">
    <name type="scientific">Ordospora colligata OC4</name>
    <dbReference type="NCBI Taxonomy" id="1354746"/>
    <lineage>
        <taxon>Eukaryota</taxon>
        <taxon>Fungi</taxon>
        <taxon>Fungi incertae sedis</taxon>
        <taxon>Microsporidia</taxon>
        <taxon>Ordosporidae</taxon>
        <taxon>Ordospora</taxon>
    </lineage>
</organism>
<keyword evidence="2" id="KW-1185">Reference proteome</keyword>
<dbReference type="VEuPathDB" id="MicrosporidiaDB:M896_060700"/>
<dbReference type="AlphaFoldDB" id="A0A0B2UEQ8"/>
<comment type="caution">
    <text evidence="1">The sequence shown here is derived from an EMBL/GenBank/DDBJ whole genome shotgun (WGS) entry which is preliminary data.</text>
</comment>
<sequence length="426" mass="49803">MPLVEFISSFVGKQDTVYDIFVEAWFELKEGRNIHNSITTIQECLKNEQIKNKHHRCLEYMIDNNVLYFVYKLGCVEHKHVAIDFLAKIMSFISYDKFMRLQKFFDMLFTSISSDELALALVYCERAVVFGLKPRHLLINYILRFFFNNGISGEHARACIVYMISCKDAYELLRSMHFIETVISKTNEIYTSDCFDECIPLYVSLLQFISYYSKKEIDIYNRINRASNIGSGIQVFNPKYTCHNPATSPILHTLVQKEGLLQPCDVLHLLKFPYIHSINTYIEILQNTGSSSIKAQIIDSIIKNIQNTNEHILFLRYCIEAHPRLIAPYLIGRCNGDWSAIDILQTMHGVNHQSQTIKVPHVCHIRRNKTSILMFLIDNKICDELTFLFIWMISRDTFYSHFGHIRAMFDRHSTFWINLKGLILNQ</sequence>
<evidence type="ECO:0000313" key="1">
    <source>
        <dbReference type="EMBL" id="KHN69571.1"/>
    </source>
</evidence>
<dbReference type="RefSeq" id="XP_014563613.1">
    <property type="nucleotide sequence ID" value="XM_014708127.1"/>
</dbReference>
<proteinExistence type="predicted"/>
<dbReference type="Proteomes" id="UP000031056">
    <property type="component" value="Unassembled WGS sequence"/>
</dbReference>
<name>A0A0B2UEQ8_9MICR</name>
<dbReference type="HOGENOM" id="CLU_657372_0_0_1"/>
<accession>A0A0B2UEQ8</accession>
<reference evidence="1 2" key="1">
    <citation type="journal article" date="2014" name="MBio">
        <title>The Ordospora colligata genome; evolution of extreme reduction in microsporidia and host-to-parasite horizontal gene transfer.</title>
        <authorList>
            <person name="Pombert J.-F."/>
            <person name="Haag K.L."/>
            <person name="Beidas S."/>
            <person name="Ebert D."/>
            <person name="Keeling P.J."/>
        </authorList>
    </citation>
    <scope>NUCLEOTIDE SEQUENCE [LARGE SCALE GENOMIC DNA]</scope>
    <source>
        <strain evidence="1 2">OC4</strain>
    </source>
</reference>
<gene>
    <name evidence="1" type="ORF">M896_060700</name>
</gene>